<proteinExistence type="predicted"/>
<evidence type="ECO:0000313" key="2">
    <source>
        <dbReference type="Proteomes" id="UP000015105"/>
    </source>
</evidence>
<dbReference type="PANTHER" id="PTHR48006">
    <property type="entry name" value="LEUCINE-RICH REPEAT-CONTAINING PROTEIN DDB_G0281931-RELATED"/>
    <property type="match status" value="1"/>
</dbReference>
<dbReference type="SUPFAM" id="SSF52058">
    <property type="entry name" value="L domain-like"/>
    <property type="match status" value="1"/>
</dbReference>
<name>A0A453QUZ2_AEGTS</name>
<reference evidence="2" key="2">
    <citation type="journal article" date="2017" name="Nat. Plants">
        <title>The Aegilops tauschii genome reveals multiple impacts of transposons.</title>
        <authorList>
            <person name="Zhao G."/>
            <person name="Zou C."/>
            <person name="Li K."/>
            <person name="Wang K."/>
            <person name="Li T."/>
            <person name="Gao L."/>
            <person name="Zhang X."/>
            <person name="Wang H."/>
            <person name="Yang Z."/>
            <person name="Liu X."/>
            <person name="Jiang W."/>
            <person name="Mao L."/>
            <person name="Kong X."/>
            <person name="Jiao Y."/>
            <person name="Jia J."/>
        </authorList>
    </citation>
    <scope>NUCLEOTIDE SEQUENCE [LARGE SCALE GENOMIC DNA]</scope>
    <source>
        <strain evidence="2">cv. AL8/78</strain>
    </source>
</reference>
<dbReference type="AlphaFoldDB" id="A0A453QUZ2"/>
<reference evidence="2" key="1">
    <citation type="journal article" date="2014" name="Science">
        <title>Ancient hybridizations among the ancestral genomes of bread wheat.</title>
        <authorList>
            <consortium name="International Wheat Genome Sequencing Consortium,"/>
            <person name="Marcussen T."/>
            <person name="Sandve S.R."/>
            <person name="Heier L."/>
            <person name="Spannagl M."/>
            <person name="Pfeifer M."/>
            <person name="Jakobsen K.S."/>
            <person name="Wulff B.B."/>
            <person name="Steuernagel B."/>
            <person name="Mayer K.F."/>
            <person name="Olsen O.A."/>
        </authorList>
    </citation>
    <scope>NUCLEOTIDE SEQUENCE [LARGE SCALE GENOMIC DNA]</scope>
    <source>
        <strain evidence="2">cv. AL8/78</strain>
    </source>
</reference>
<dbReference type="EnsemblPlants" id="AET7Gv20329900.10">
    <property type="protein sequence ID" value="AET7Gv20329900.10"/>
    <property type="gene ID" value="AET7Gv20329900"/>
</dbReference>
<keyword evidence="2" id="KW-1185">Reference proteome</keyword>
<dbReference type="InterPro" id="IPR001611">
    <property type="entry name" value="Leu-rich_rpt"/>
</dbReference>
<dbReference type="Proteomes" id="UP000015105">
    <property type="component" value="Chromosome 7D"/>
</dbReference>
<organism evidence="1 2">
    <name type="scientific">Aegilops tauschii subsp. strangulata</name>
    <name type="common">Goatgrass</name>
    <dbReference type="NCBI Taxonomy" id="200361"/>
    <lineage>
        <taxon>Eukaryota</taxon>
        <taxon>Viridiplantae</taxon>
        <taxon>Streptophyta</taxon>
        <taxon>Embryophyta</taxon>
        <taxon>Tracheophyta</taxon>
        <taxon>Spermatophyta</taxon>
        <taxon>Magnoliopsida</taxon>
        <taxon>Liliopsida</taxon>
        <taxon>Poales</taxon>
        <taxon>Poaceae</taxon>
        <taxon>BOP clade</taxon>
        <taxon>Pooideae</taxon>
        <taxon>Triticodae</taxon>
        <taxon>Triticeae</taxon>
        <taxon>Triticinae</taxon>
        <taxon>Aegilops</taxon>
    </lineage>
</organism>
<sequence>NNNLSGSIPPEVANLSKLETWHFNNNQLSGPFPNESSPLRNLQSLWMFDNYIEGLFPEFIANFTNLTDLRIYGMKLQGPIPKQFSNLINLKYLMLGDLDGANSTIDFIPDSANLSILSLRKCGIVGQFPSTPPTLPNLTYLDLRSNNLSGQLQLLLPYKSSRYLYAGDNDFSGRLPAEFVQPSLALDISYNPFINGLLPNNPTDRKLSLNYIGTAIDTSRAINSENLTLLNCLHMKECNRKYYTS</sequence>
<reference evidence="1" key="5">
    <citation type="journal article" date="2021" name="G3 (Bethesda)">
        <title>Aegilops tauschii genome assembly Aet v5.0 features greater sequence contiguity and improved annotation.</title>
        <authorList>
            <person name="Wang L."/>
            <person name="Zhu T."/>
            <person name="Rodriguez J.C."/>
            <person name="Deal K.R."/>
            <person name="Dubcovsky J."/>
            <person name="McGuire P.E."/>
            <person name="Lux T."/>
            <person name="Spannagl M."/>
            <person name="Mayer K.F.X."/>
            <person name="Baldrich P."/>
            <person name="Meyers B.C."/>
            <person name="Huo N."/>
            <person name="Gu Y.Q."/>
            <person name="Zhou H."/>
            <person name="Devos K.M."/>
            <person name="Bennetzen J.L."/>
            <person name="Unver T."/>
            <person name="Budak H."/>
            <person name="Gulick P.J."/>
            <person name="Galiba G."/>
            <person name="Kalapos B."/>
            <person name="Nelson D.R."/>
            <person name="Li P."/>
            <person name="You F.M."/>
            <person name="Luo M.C."/>
            <person name="Dvorak J."/>
        </authorList>
    </citation>
    <scope>NUCLEOTIDE SEQUENCE [LARGE SCALE GENOMIC DNA]</scope>
    <source>
        <strain evidence="1">cv. AL8/78</strain>
    </source>
</reference>
<evidence type="ECO:0008006" key="3">
    <source>
        <dbReference type="Google" id="ProtNLM"/>
    </source>
</evidence>
<dbReference type="Gene3D" id="3.80.10.10">
    <property type="entry name" value="Ribonuclease Inhibitor"/>
    <property type="match status" value="2"/>
</dbReference>
<evidence type="ECO:0000313" key="1">
    <source>
        <dbReference type="EnsemblPlants" id="AET7Gv20329900.10"/>
    </source>
</evidence>
<accession>A0A453QUZ2</accession>
<dbReference type="Gramene" id="AET7Gv20329900.10">
    <property type="protein sequence ID" value="AET7Gv20329900.10"/>
    <property type="gene ID" value="AET7Gv20329900"/>
</dbReference>
<reference evidence="1" key="3">
    <citation type="journal article" date="2017" name="Nature">
        <title>Genome sequence of the progenitor of the wheat D genome Aegilops tauschii.</title>
        <authorList>
            <person name="Luo M.C."/>
            <person name="Gu Y.Q."/>
            <person name="Puiu D."/>
            <person name="Wang H."/>
            <person name="Twardziok S.O."/>
            <person name="Deal K.R."/>
            <person name="Huo N."/>
            <person name="Zhu T."/>
            <person name="Wang L."/>
            <person name="Wang Y."/>
            <person name="McGuire P.E."/>
            <person name="Liu S."/>
            <person name="Long H."/>
            <person name="Ramasamy R.K."/>
            <person name="Rodriguez J.C."/>
            <person name="Van S.L."/>
            <person name="Yuan L."/>
            <person name="Wang Z."/>
            <person name="Xia Z."/>
            <person name="Xiao L."/>
            <person name="Anderson O.D."/>
            <person name="Ouyang S."/>
            <person name="Liang Y."/>
            <person name="Zimin A.V."/>
            <person name="Pertea G."/>
            <person name="Qi P."/>
            <person name="Bennetzen J.L."/>
            <person name="Dai X."/>
            <person name="Dawson M.W."/>
            <person name="Muller H.G."/>
            <person name="Kugler K."/>
            <person name="Rivarola-Duarte L."/>
            <person name="Spannagl M."/>
            <person name="Mayer K.F.X."/>
            <person name="Lu F.H."/>
            <person name="Bevan M.W."/>
            <person name="Leroy P."/>
            <person name="Li P."/>
            <person name="You F.M."/>
            <person name="Sun Q."/>
            <person name="Liu Z."/>
            <person name="Lyons E."/>
            <person name="Wicker T."/>
            <person name="Salzberg S.L."/>
            <person name="Devos K.M."/>
            <person name="Dvorak J."/>
        </authorList>
    </citation>
    <scope>NUCLEOTIDE SEQUENCE [LARGE SCALE GENOMIC DNA]</scope>
    <source>
        <strain evidence="1">cv. AL8/78</strain>
    </source>
</reference>
<reference evidence="1" key="4">
    <citation type="submission" date="2019-03" db="UniProtKB">
        <authorList>
            <consortium name="EnsemblPlants"/>
        </authorList>
    </citation>
    <scope>IDENTIFICATION</scope>
</reference>
<dbReference type="PANTHER" id="PTHR48006:SF98">
    <property type="entry name" value="MALECTIN DOMAIN-CONTAINING PROTEIN"/>
    <property type="match status" value="1"/>
</dbReference>
<dbReference type="Pfam" id="PF00560">
    <property type="entry name" value="LRR_1"/>
    <property type="match status" value="2"/>
</dbReference>
<dbReference type="InterPro" id="IPR032675">
    <property type="entry name" value="LRR_dom_sf"/>
</dbReference>
<protein>
    <recommendedName>
        <fullName evidence="3">Leucine-rich repeat-containing N-terminal plant-type domain-containing protein</fullName>
    </recommendedName>
</protein>
<dbReference type="InterPro" id="IPR051824">
    <property type="entry name" value="LRR_Rcpt-Like_S/T_Kinase"/>
</dbReference>